<evidence type="ECO:0000256" key="5">
    <source>
        <dbReference type="ARBA" id="ARBA00022824"/>
    </source>
</evidence>
<evidence type="ECO:0000256" key="11">
    <source>
        <dbReference type="SAM" id="Phobius"/>
    </source>
</evidence>
<evidence type="ECO:0000256" key="3">
    <source>
        <dbReference type="ARBA" id="ARBA00022448"/>
    </source>
</evidence>
<dbReference type="InterPro" id="IPR000182">
    <property type="entry name" value="GNAT_dom"/>
</dbReference>
<evidence type="ECO:0000256" key="9">
    <source>
        <dbReference type="ARBA" id="ARBA00023136"/>
    </source>
</evidence>
<dbReference type="CDD" id="cd04301">
    <property type="entry name" value="NAT_SF"/>
    <property type="match status" value="1"/>
</dbReference>
<feature type="domain" description="N-acetyltransferase" evidence="12">
    <location>
        <begin position="3"/>
        <end position="166"/>
    </location>
</feature>
<evidence type="ECO:0000256" key="8">
    <source>
        <dbReference type="ARBA" id="ARBA00022989"/>
    </source>
</evidence>
<reference evidence="13 14" key="1">
    <citation type="journal article" date="2014" name="Genome Biol. Evol.">
        <title>The secreted proteins of Achlya hypogyna and Thraustotheca clavata identify the ancestral oomycete secretome and reveal gene acquisitions by horizontal gene transfer.</title>
        <authorList>
            <person name="Misner I."/>
            <person name="Blouin N."/>
            <person name="Leonard G."/>
            <person name="Richards T.A."/>
            <person name="Lane C.E."/>
        </authorList>
    </citation>
    <scope>NUCLEOTIDE SEQUENCE [LARGE SCALE GENOMIC DNA]</scope>
    <source>
        <strain evidence="13 14">ATCC 34112</strain>
    </source>
</reference>
<keyword evidence="5" id="KW-0256">Endoplasmic reticulum</keyword>
<evidence type="ECO:0000256" key="7">
    <source>
        <dbReference type="ARBA" id="ARBA00022927"/>
    </source>
</evidence>
<dbReference type="GO" id="GO:0015031">
    <property type="term" value="P:protein transport"/>
    <property type="evidence" value="ECO:0007669"/>
    <property type="project" value="UniProtKB-KW"/>
</dbReference>
<dbReference type="OrthoDB" id="79507at2759"/>
<dbReference type="Proteomes" id="UP000243217">
    <property type="component" value="Unassembled WGS sequence"/>
</dbReference>
<dbReference type="GO" id="GO:0006890">
    <property type="term" value="P:retrograde vesicle-mediated transport, Golgi to endoplasmic reticulum"/>
    <property type="evidence" value="ECO:0007669"/>
    <property type="project" value="TreeGrafter"/>
</dbReference>
<dbReference type="SUPFAM" id="SSF55729">
    <property type="entry name" value="Acyl-CoA N-acyltransferases (Nat)"/>
    <property type="match status" value="1"/>
</dbReference>
<name>A0A1W0A1C2_9STRA</name>
<evidence type="ECO:0000256" key="1">
    <source>
        <dbReference type="ARBA" id="ARBA00004163"/>
    </source>
</evidence>
<evidence type="ECO:0000256" key="6">
    <source>
        <dbReference type="ARBA" id="ARBA00022892"/>
    </source>
</evidence>
<evidence type="ECO:0000259" key="12">
    <source>
        <dbReference type="PROSITE" id="PS51186"/>
    </source>
</evidence>
<evidence type="ECO:0000313" key="14">
    <source>
        <dbReference type="Proteomes" id="UP000243217"/>
    </source>
</evidence>
<keyword evidence="7" id="KW-0653">Protein transport</keyword>
<keyword evidence="3" id="KW-0813">Transport</keyword>
<dbReference type="EMBL" id="JNBS01000682">
    <property type="protein sequence ID" value="OQS04092.1"/>
    <property type="molecule type" value="Genomic_DNA"/>
</dbReference>
<dbReference type="PANTHER" id="PTHR13050:SF7">
    <property type="entry name" value="VESICLE TRANSPORT PROTEIN USE1"/>
    <property type="match status" value="1"/>
</dbReference>
<dbReference type="GO" id="GO:0005484">
    <property type="term" value="F:SNAP receptor activity"/>
    <property type="evidence" value="ECO:0007669"/>
    <property type="project" value="TreeGrafter"/>
</dbReference>
<protein>
    <recommendedName>
        <fullName evidence="12">N-acetyltransferase domain-containing protein</fullName>
    </recommendedName>
</protein>
<proteinExistence type="inferred from homology"/>
<evidence type="ECO:0000256" key="10">
    <source>
        <dbReference type="SAM" id="MobiDB-lite"/>
    </source>
</evidence>
<feature type="transmembrane region" description="Helical" evidence="11">
    <location>
        <begin position="478"/>
        <end position="499"/>
    </location>
</feature>
<feature type="region of interest" description="Disordered" evidence="10">
    <location>
        <begin position="382"/>
        <end position="415"/>
    </location>
</feature>
<comment type="similarity">
    <text evidence="2">Belongs to the USE1 family.</text>
</comment>
<dbReference type="STRING" id="74557.A0A1W0A1C2"/>
<evidence type="ECO:0000256" key="2">
    <source>
        <dbReference type="ARBA" id="ARBA00007891"/>
    </source>
</evidence>
<dbReference type="GO" id="GO:0005789">
    <property type="term" value="C:endoplasmic reticulum membrane"/>
    <property type="evidence" value="ECO:0007669"/>
    <property type="project" value="UniProtKB-SubCell"/>
</dbReference>
<evidence type="ECO:0000256" key="4">
    <source>
        <dbReference type="ARBA" id="ARBA00022692"/>
    </source>
</evidence>
<organism evidence="13 14">
    <name type="scientific">Thraustotheca clavata</name>
    <dbReference type="NCBI Taxonomy" id="74557"/>
    <lineage>
        <taxon>Eukaryota</taxon>
        <taxon>Sar</taxon>
        <taxon>Stramenopiles</taxon>
        <taxon>Oomycota</taxon>
        <taxon>Saprolegniomycetes</taxon>
        <taxon>Saprolegniales</taxon>
        <taxon>Achlyaceae</taxon>
        <taxon>Thraustotheca</taxon>
    </lineage>
</organism>
<dbReference type="PROSITE" id="PS51186">
    <property type="entry name" value="GNAT"/>
    <property type="match status" value="1"/>
</dbReference>
<gene>
    <name evidence="13" type="ORF">THRCLA_03635</name>
</gene>
<keyword evidence="9 11" id="KW-0472">Membrane</keyword>
<dbReference type="InterPro" id="IPR016181">
    <property type="entry name" value="Acyl_CoA_acyltransferase"/>
</dbReference>
<dbReference type="Gene3D" id="3.40.630.30">
    <property type="match status" value="1"/>
</dbReference>
<keyword evidence="4 11" id="KW-0812">Transmembrane</keyword>
<accession>A0A1W0A1C2</accession>
<dbReference type="GO" id="GO:0031201">
    <property type="term" value="C:SNARE complex"/>
    <property type="evidence" value="ECO:0007669"/>
    <property type="project" value="TreeGrafter"/>
</dbReference>
<evidence type="ECO:0000313" key="13">
    <source>
        <dbReference type="EMBL" id="OQS04092.1"/>
    </source>
</evidence>
<dbReference type="Pfam" id="PF13527">
    <property type="entry name" value="Acetyltransf_9"/>
    <property type="match status" value="1"/>
</dbReference>
<sequence>MAITCRALRSNEVDTWLDHCANVFHGKASREYFASHLHDDPRALESWENILVAVDSNEKIASSVRVVPRELLVNGKAVEMGGLAEVSTKEEYRRQGLGGRLIEAAIRGPMAGMTVSLLHTNYQRLGHFYEKYNYVSVPHYTIGVQVSHPEQSSLVINELDLERNCDDILRIYHGFSSQFNGPIVRNQAYLIRYVASRHQLRNITAFGTWDNQTLVGYVFAPAATPLCSIEEICIDSTLPIAKQSKIAQELLSRVANGAYISLPLPYARNMEFALKRMELDAALNTTPEYDELIGILGDLYGLCQPNFRQENCNFPVPEELRRRRVQVMQPAVETTEQVDSILSQLEVHAQNGWDQQTASLMDDVTPEKAEFLSYDEEITSTRSVPTTRSLREQLGLTTSRDLRSSASVEKSKEEKEQLESEMFQMTQHLKAYAHSYDESLQDDAEIIDNVGKLAQANMEKLDSERARLQIHLDNGLTIWKTIFLIAVVFVVFIGMFMFMKIFNQRRYPLF</sequence>
<dbReference type="InterPro" id="IPR019150">
    <property type="entry name" value="Vesicle_transport_protein_Use1"/>
</dbReference>
<dbReference type="Pfam" id="PF09753">
    <property type="entry name" value="Use1"/>
    <property type="match status" value="1"/>
</dbReference>
<comment type="subcellular location">
    <subcellularLocation>
        <location evidence="1">Endoplasmic reticulum membrane</location>
        <topology evidence="1">Single-pass type IV membrane protein</topology>
    </subcellularLocation>
</comment>
<keyword evidence="6" id="KW-0931">ER-Golgi transport</keyword>
<comment type="caution">
    <text evidence="13">The sequence shown here is derived from an EMBL/GenBank/DDBJ whole genome shotgun (WGS) entry which is preliminary data.</text>
</comment>
<dbReference type="AlphaFoldDB" id="A0A1W0A1C2"/>
<keyword evidence="8 11" id="KW-1133">Transmembrane helix</keyword>
<dbReference type="GO" id="GO:0016747">
    <property type="term" value="F:acyltransferase activity, transferring groups other than amino-acyl groups"/>
    <property type="evidence" value="ECO:0007669"/>
    <property type="project" value="InterPro"/>
</dbReference>
<dbReference type="PANTHER" id="PTHR13050">
    <property type="entry name" value="USE1-LIKE PROTEIN"/>
    <property type="match status" value="1"/>
</dbReference>
<keyword evidence="14" id="KW-1185">Reference proteome</keyword>